<keyword evidence="2 3" id="KW-0326">Glycosidase</keyword>
<comment type="similarity">
    <text evidence="3">Belongs to the glycosyl hydrolase 5 (cellulase A) family.</text>
</comment>
<keyword evidence="4" id="KW-0812">Transmembrane</keyword>
<keyword evidence="1 3" id="KW-0378">Hydrolase</keyword>
<evidence type="ECO:0000313" key="7">
    <source>
        <dbReference type="Proteomes" id="UP000231246"/>
    </source>
</evidence>
<evidence type="ECO:0000256" key="3">
    <source>
        <dbReference type="RuleBase" id="RU361153"/>
    </source>
</evidence>
<evidence type="ECO:0000313" key="6">
    <source>
        <dbReference type="EMBL" id="PIP61182.1"/>
    </source>
</evidence>
<keyword evidence="4" id="KW-0472">Membrane</keyword>
<dbReference type="SUPFAM" id="SSF51445">
    <property type="entry name" value="(Trans)glycosidases"/>
    <property type="match status" value="1"/>
</dbReference>
<dbReference type="GO" id="GO:0000272">
    <property type="term" value="P:polysaccharide catabolic process"/>
    <property type="evidence" value="ECO:0007669"/>
    <property type="project" value="InterPro"/>
</dbReference>
<proteinExistence type="inferred from homology"/>
<dbReference type="Gene3D" id="2.60.120.430">
    <property type="entry name" value="Galactose-binding lectin"/>
    <property type="match status" value="1"/>
</dbReference>
<dbReference type="AlphaFoldDB" id="A0A2H0BU42"/>
<accession>A0A2H0BU42</accession>
<dbReference type="EMBL" id="PCTA01000033">
    <property type="protein sequence ID" value="PIP61182.1"/>
    <property type="molecule type" value="Genomic_DNA"/>
</dbReference>
<organism evidence="6 7">
    <name type="scientific">Candidatus Roizmanbacteria bacterium CG22_combo_CG10-13_8_21_14_all_38_20</name>
    <dbReference type="NCBI Taxonomy" id="1974862"/>
    <lineage>
        <taxon>Bacteria</taxon>
        <taxon>Candidatus Roizmaniibacteriota</taxon>
    </lineage>
</organism>
<comment type="caution">
    <text evidence="6">The sequence shown here is derived from an EMBL/GenBank/DDBJ whole genome shotgun (WGS) entry which is preliminary data.</text>
</comment>
<evidence type="ECO:0000256" key="2">
    <source>
        <dbReference type="ARBA" id="ARBA00023295"/>
    </source>
</evidence>
<gene>
    <name evidence="6" type="ORF">COW99_05305</name>
</gene>
<dbReference type="GO" id="GO:0004553">
    <property type="term" value="F:hydrolase activity, hydrolyzing O-glycosyl compounds"/>
    <property type="evidence" value="ECO:0007669"/>
    <property type="project" value="InterPro"/>
</dbReference>
<sequence length="518" mass="58989">MKNKNLLKIIKCFIPLSGIIVYLKSIFPIIFIILVNIFFISSIFPGLRSSFINDTGSVVRQILGLNKTATWLSTDEKNIINESGERVLLRGVNIAGVNWGGDTQKWNPKATRYVINSWGANIIRTRIIQEDYLRDPAGTLDALEKQVIRPARQQGAYVLIHPYVTTFNQLPDEGTYKMWLDIADKYRDDPTVLYDLMLEPHDVTHEEIFNAYSALIAQVRQVHPRSLIFVTGEDWGRKINPYLANPMPFDNIVYRANVYNSVEEFEEIFGLIAQDLPVFIGEFGADAYPRMSQKDVTSLIRYAKQLDIGWAAWSFHDIGCPCLLEDHVKYIPSDYGKLVYAALQGDNVAEVYREINEQAQTNLSALPSQYILYDDEFKVNVVQEGWETDTDIKSLEMSVEGFKSILIKFKKSQAGAVFVFPELVSTQSYTNIQFYLYREDVEQVISLSVSDDQNKQSNKVMVNDFLIGGEKGWAIVNIPLSLLNINSDSINKILIEQDAGAADSRIFIDNIILMREQR</sequence>
<dbReference type="PANTHER" id="PTHR34142">
    <property type="entry name" value="ENDO-BETA-1,4-GLUCANASE A"/>
    <property type="match status" value="1"/>
</dbReference>
<feature type="transmembrane region" description="Helical" evidence="4">
    <location>
        <begin position="21"/>
        <end position="44"/>
    </location>
</feature>
<evidence type="ECO:0000259" key="5">
    <source>
        <dbReference type="Pfam" id="PF00150"/>
    </source>
</evidence>
<reference evidence="6 7" key="1">
    <citation type="submission" date="2017-09" db="EMBL/GenBank/DDBJ databases">
        <title>Depth-based differentiation of microbial function through sediment-hosted aquifers and enrichment of novel symbionts in the deep terrestrial subsurface.</title>
        <authorList>
            <person name="Probst A.J."/>
            <person name="Ladd B."/>
            <person name="Jarett J.K."/>
            <person name="Geller-Mcgrath D.E."/>
            <person name="Sieber C.M."/>
            <person name="Emerson J.B."/>
            <person name="Anantharaman K."/>
            <person name="Thomas B.C."/>
            <person name="Malmstrom R."/>
            <person name="Stieglmeier M."/>
            <person name="Klingl A."/>
            <person name="Woyke T."/>
            <person name="Ryan C.M."/>
            <person name="Banfield J.F."/>
        </authorList>
    </citation>
    <scope>NUCLEOTIDE SEQUENCE [LARGE SCALE GENOMIC DNA]</scope>
    <source>
        <strain evidence="6">CG22_combo_CG10-13_8_21_14_all_38_20</strain>
    </source>
</reference>
<dbReference type="Gene3D" id="3.20.20.80">
    <property type="entry name" value="Glycosidases"/>
    <property type="match status" value="1"/>
</dbReference>
<dbReference type="InterPro" id="IPR017853">
    <property type="entry name" value="GH"/>
</dbReference>
<dbReference type="PANTHER" id="PTHR34142:SF1">
    <property type="entry name" value="GLYCOSIDE HYDROLASE FAMILY 5 DOMAIN-CONTAINING PROTEIN"/>
    <property type="match status" value="1"/>
</dbReference>
<evidence type="ECO:0000256" key="4">
    <source>
        <dbReference type="SAM" id="Phobius"/>
    </source>
</evidence>
<dbReference type="Pfam" id="PF00150">
    <property type="entry name" value="Cellulase"/>
    <property type="match status" value="1"/>
</dbReference>
<dbReference type="Proteomes" id="UP000231246">
    <property type="component" value="Unassembled WGS sequence"/>
</dbReference>
<keyword evidence="4" id="KW-1133">Transmembrane helix</keyword>
<dbReference type="InterPro" id="IPR001547">
    <property type="entry name" value="Glyco_hydro_5"/>
</dbReference>
<evidence type="ECO:0000256" key="1">
    <source>
        <dbReference type="ARBA" id="ARBA00022801"/>
    </source>
</evidence>
<protein>
    <recommendedName>
        <fullName evidence="5">Glycoside hydrolase family 5 domain-containing protein</fullName>
    </recommendedName>
</protein>
<feature type="domain" description="Glycoside hydrolase family 5" evidence="5">
    <location>
        <begin position="81"/>
        <end position="316"/>
    </location>
</feature>
<name>A0A2H0BU42_9BACT</name>